<dbReference type="Proteomes" id="UP000317171">
    <property type="component" value="Chromosome"/>
</dbReference>
<sequence length="71" mass="8048">MNRNTGGVIHSAEAYSKAMVLQRLGISQRFWDKMLDEGLPYATIGHTRWVTGHNLILHLENNSHTKSDEAE</sequence>
<dbReference type="AlphaFoldDB" id="A0A517RD48"/>
<name>A0A517RD48_9PLAN</name>
<evidence type="ECO:0000313" key="1">
    <source>
        <dbReference type="EMBL" id="QDT41773.1"/>
    </source>
</evidence>
<reference evidence="1 2" key="1">
    <citation type="submission" date="2019-02" db="EMBL/GenBank/DDBJ databases">
        <title>Deep-cultivation of Planctomycetes and their phenomic and genomic characterization uncovers novel biology.</title>
        <authorList>
            <person name="Wiegand S."/>
            <person name="Jogler M."/>
            <person name="Boedeker C."/>
            <person name="Pinto D."/>
            <person name="Vollmers J."/>
            <person name="Rivas-Marin E."/>
            <person name="Kohn T."/>
            <person name="Peeters S.H."/>
            <person name="Heuer A."/>
            <person name="Rast P."/>
            <person name="Oberbeckmann S."/>
            <person name="Bunk B."/>
            <person name="Jeske O."/>
            <person name="Meyerdierks A."/>
            <person name="Storesund J.E."/>
            <person name="Kallscheuer N."/>
            <person name="Luecker S."/>
            <person name="Lage O.M."/>
            <person name="Pohl T."/>
            <person name="Merkel B.J."/>
            <person name="Hornburger P."/>
            <person name="Mueller R.-W."/>
            <person name="Bruemmer F."/>
            <person name="Labrenz M."/>
            <person name="Spormann A.M."/>
            <person name="Op den Camp H."/>
            <person name="Overmann J."/>
            <person name="Amann R."/>
            <person name="Jetten M.S.M."/>
            <person name="Mascher T."/>
            <person name="Medema M.H."/>
            <person name="Devos D.P."/>
            <person name="Kaster A.-K."/>
            <person name="Ovreas L."/>
            <person name="Rohde M."/>
            <person name="Galperin M.Y."/>
            <person name="Jogler C."/>
        </authorList>
    </citation>
    <scope>NUCLEOTIDE SEQUENCE [LARGE SCALE GENOMIC DNA]</scope>
    <source>
        <strain evidence="1 2">Pan241w</strain>
    </source>
</reference>
<dbReference type="KEGG" id="gaz:Pan241w_18360"/>
<dbReference type="RefSeq" id="WP_145213907.1">
    <property type="nucleotide sequence ID" value="NZ_CP036269.1"/>
</dbReference>
<keyword evidence="2" id="KW-1185">Reference proteome</keyword>
<gene>
    <name evidence="1" type="ORF">Pan241w_18360</name>
</gene>
<organism evidence="1 2">
    <name type="scientific">Gimesia alba</name>
    <dbReference type="NCBI Taxonomy" id="2527973"/>
    <lineage>
        <taxon>Bacteria</taxon>
        <taxon>Pseudomonadati</taxon>
        <taxon>Planctomycetota</taxon>
        <taxon>Planctomycetia</taxon>
        <taxon>Planctomycetales</taxon>
        <taxon>Planctomycetaceae</taxon>
        <taxon>Gimesia</taxon>
    </lineage>
</organism>
<dbReference type="EMBL" id="CP036269">
    <property type="protein sequence ID" value="QDT41773.1"/>
    <property type="molecule type" value="Genomic_DNA"/>
</dbReference>
<accession>A0A517RD48</accession>
<proteinExistence type="predicted"/>
<dbReference type="OrthoDB" id="286070at2"/>
<evidence type="ECO:0000313" key="2">
    <source>
        <dbReference type="Proteomes" id="UP000317171"/>
    </source>
</evidence>
<protein>
    <submittedName>
        <fullName evidence="1">Uncharacterized protein</fullName>
    </submittedName>
</protein>